<keyword evidence="2" id="KW-1185">Reference proteome</keyword>
<name>A0A4Q7S963_9BURK</name>
<gene>
    <name evidence="1" type="ORF">EV147_1533</name>
</gene>
<comment type="caution">
    <text evidence="1">The sequence shown here is derived from an EMBL/GenBank/DDBJ whole genome shotgun (WGS) entry which is preliminary data.</text>
</comment>
<proteinExistence type="predicted"/>
<dbReference type="AlphaFoldDB" id="A0A4Q7S963"/>
<accession>A0A4Q7S963</accession>
<dbReference type="RefSeq" id="WP_130390484.1">
    <property type="nucleotide sequence ID" value="NZ_SGXM01000001.1"/>
</dbReference>
<sequence>MSSCINTPLSNHFAGALSWLCCRAAAIRFSAGDLPSEQMLKASHEVTDFWVTHSLLGTLQSLHRAIEDGQLVGPPEDFDTVSANTSVYGGGTPEDRGLPGLLFF</sequence>
<evidence type="ECO:0000313" key="1">
    <source>
        <dbReference type="EMBL" id="RZT42497.1"/>
    </source>
</evidence>
<protein>
    <submittedName>
        <fullName evidence="1">Uncharacterized protein</fullName>
    </submittedName>
</protein>
<dbReference type="Proteomes" id="UP000291078">
    <property type="component" value="Unassembled WGS sequence"/>
</dbReference>
<reference evidence="1 2" key="1">
    <citation type="journal article" date="2015" name="Stand. Genomic Sci.">
        <title>Genomic Encyclopedia of Bacterial and Archaeal Type Strains, Phase III: the genomes of soil and plant-associated and newly described type strains.</title>
        <authorList>
            <person name="Whitman W.B."/>
            <person name="Woyke T."/>
            <person name="Klenk H.P."/>
            <person name="Zhou Y."/>
            <person name="Lilburn T.G."/>
            <person name="Beck B.J."/>
            <person name="De Vos P."/>
            <person name="Vandamme P."/>
            <person name="Eisen J.A."/>
            <person name="Garrity G."/>
            <person name="Hugenholtz P."/>
            <person name="Kyrpides N.C."/>
        </authorList>
    </citation>
    <scope>NUCLEOTIDE SEQUENCE [LARGE SCALE GENOMIC DNA]</scope>
    <source>
        <strain evidence="1 2">ASC-9842</strain>
    </source>
</reference>
<evidence type="ECO:0000313" key="2">
    <source>
        <dbReference type="Proteomes" id="UP000291078"/>
    </source>
</evidence>
<dbReference type="EMBL" id="SGXM01000001">
    <property type="protein sequence ID" value="RZT42497.1"/>
    <property type="molecule type" value="Genomic_DNA"/>
</dbReference>
<organism evidence="1 2">
    <name type="scientific">Cupriavidus agavae</name>
    <dbReference type="NCBI Taxonomy" id="1001822"/>
    <lineage>
        <taxon>Bacteria</taxon>
        <taxon>Pseudomonadati</taxon>
        <taxon>Pseudomonadota</taxon>
        <taxon>Betaproteobacteria</taxon>
        <taxon>Burkholderiales</taxon>
        <taxon>Burkholderiaceae</taxon>
        <taxon>Cupriavidus</taxon>
    </lineage>
</organism>